<sequence length="61" mass="6927">MGCCERLEKRRARAEAEGWLGEIEGIDLTLTFLRLKRDQTRRLARVAPTDLGMPGMPSTRP</sequence>
<accession>A0A4R4WG07</accession>
<dbReference type="EMBL" id="SMKP01000077">
    <property type="protein sequence ID" value="TDD18048.1"/>
    <property type="molecule type" value="Genomic_DNA"/>
</dbReference>
<protein>
    <submittedName>
        <fullName evidence="1">Recombinase</fullName>
    </submittedName>
</protein>
<keyword evidence="2" id="KW-1185">Reference proteome</keyword>
<dbReference type="OrthoDB" id="3522542at2"/>
<organism evidence="1 2">
    <name type="scientific">Nonomuraea diastatica</name>
    <dbReference type="NCBI Taxonomy" id="1848329"/>
    <lineage>
        <taxon>Bacteria</taxon>
        <taxon>Bacillati</taxon>
        <taxon>Actinomycetota</taxon>
        <taxon>Actinomycetes</taxon>
        <taxon>Streptosporangiales</taxon>
        <taxon>Streptosporangiaceae</taxon>
        <taxon>Nonomuraea</taxon>
    </lineage>
</organism>
<evidence type="ECO:0000313" key="1">
    <source>
        <dbReference type="EMBL" id="TDD18048.1"/>
    </source>
</evidence>
<gene>
    <name evidence="1" type="ORF">E1294_25710</name>
</gene>
<dbReference type="AlphaFoldDB" id="A0A4R4WG07"/>
<reference evidence="1 2" key="1">
    <citation type="submission" date="2019-03" db="EMBL/GenBank/DDBJ databases">
        <title>Draft genome sequences of novel Actinobacteria.</title>
        <authorList>
            <person name="Sahin N."/>
            <person name="Ay H."/>
            <person name="Saygin H."/>
        </authorList>
    </citation>
    <scope>NUCLEOTIDE SEQUENCE [LARGE SCALE GENOMIC DNA]</scope>
    <source>
        <strain evidence="1 2">KC712</strain>
    </source>
</reference>
<proteinExistence type="predicted"/>
<evidence type="ECO:0000313" key="2">
    <source>
        <dbReference type="Proteomes" id="UP000294543"/>
    </source>
</evidence>
<comment type="caution">
    <text evidence="1">The sequence shown here is derived from an EMBL/GenBank/DDBJ whole genome shotgun (WGS) entry which is preliminary data.</text>
</comment>
<dbReference type="Proteomes" id="UP000294543">
    <property type="component" value="Unassembled WGS sequence"/>
</dbReference>
<name>A0A4R4WG07_9ACTN</name>